<sequence>MSDDPRARPGAHRVDLSKAPRRKVELRKARRPTRQAAAAPPEGAPVTQVTARPRGARAVVIGVAAVVAVALALTVAAAVRDRGDNAPAAAPGVEANSSVIMDCPADPTLSVREFRAAGDAVDLTVDITAACPSGDVLSGSATRLTVVSTAATVATGEFDLSTAPVVIATDSVRRVFRFPAGTFWTPANAVSAGALRVGIVESGARPDLVATQASPSTAQVSTARPVIVGAADREAAAGLSATAESDRAVLQRDLLNRWVPQISSKRLGLVAEGRTWTDSEILREHLDLRARHPEARLLWSGSWSTFSYPDFWITVVGIAYTDPQAALGWCAAHGFDGDHCYAKLVSTTHPVQGSTFYQK</sequence>
<gene>
    <name evidence="3" type="ORF">IT779_25325</name>
</gene>
<keyword evidence="4" id="KW-1185">Reference proteome</keyword>
<dbReference type="AlphaFoldDB" id="A0A931IFQ2"/>
<reference evidence="3" key="1">
    <citation type="submission" date="2020-11" db="EMBL/GenBank/DDBJ databases">
        <title>Nocardia NEAU-351.nov., a novel actinomycete isolated from the cow dung.</title>
        <authorList>
            <person name="Zhang X."/>
        </authorList>
    </citation>
    <scope>NUCLEOTIDE SEQUENCE</scope>
    <source>
        <strain evidence="3">NEAU-351</strain>
    </source>
</reference>
<proteinExistence type="predicted"/>
<dbReference type="Proteomes" id="UP000655751">
    <property type="component" value="Unassembled WGS sequence"/>
</dbReference>
<feature type="transmembrane region" description="Helical" evidence="2">
    <location>
        <begin position="58"/>
        <end position="79"/>
    </location>
</feature>
<evidence type="ECO:0000256" key="2">
    <source>
        <dbReference type="SAM" id="Phobius"/>
    </source>
</evidence>
<evidence type="ECO:0000313" key="3">
    <source>
        <dbReference type="EMBL" id="MBH0779596.1"/>
    </source>
</evidence>
<protein>
    <submittedName>
        <fullName evidence="3">Uncharacterized protein</fullName>
    </submittedName>
</protein>
<organism evidence="3 4">
    <name type="scientific">Nocardia bovistercoris</name>
    <dbReference type="NCBI Taxonomy" id="2785916"/>
    <lineage>
        <taxon>Bacteria</taxon>
        <taxon>Bacillati</taxon>
        <taxon>Actinomycetota</taxon>
        <taxon>Actinomycetes</taxon>
        <taxon>Mycobacteriales</taxon>
        <taxon>Nocardiaceae</taxon>
        <taxon>Nocardia</taxon>
    </lineage>
</organism>
<keyword evidence="2" id="KW-0472">Membrane</keyword>
<keyword evidence="2" id="KW-1133">Transmembrane helix</keyword>
<name>A0A931IFQ2_9NOCA</name>
<evidence type="ECO:0000313" key="4">
    <source>
        <dbReference type="Proteomes" id="UP000655751"/>
    </source>
</evidence>
<dbReference type="RefSeq" id="WP_196151899.1">
    <property type="nucleotide sequence ID" value="NZ_JADMLG010000011.1"/>
</dbReference>
<dbReference type="EMBL" id="JADMLG010000011">
    <property type="protein sequence ID" value="MBH0779596.1"/>
    <property type="molecule type" value="Genomic_DNA"/>
</dbReference>
<feature type="compositionally biased region" description="Basic and acidic residues" evidence="1">
    <location>
        <begin position="1"/>
        <end position="27"/>
    </location>
</feature>
<evidence type="ECO:0000256" key="1">
    <source>
        <dbReference type="SAM" id="MobiDB-lite"/>
    </source>
</evidence>
<feature type="region of interest" description="Disordered" evidence="1">
    <location>
        <begin position="1"/>
        <end position="51"/>
    </location>
</feature>
<comment type="caution">
    <text evidence="3">The sequence shown here is derived from an EMBL/GenBank/DDBJ whole genome shotgun (WGS) entry which is preliminary data.</text>
</comment>
<keyword evidence="2" id="KW-0812">Transmembrane</keyword>
<accession>A0A931IFQ2</accession>